<dbReference type="CDD" id="cd05235">
    <property type="entry name" value="SDR_e1"/>
    <property type="match status" value="1"/>
</dbReference>
<dbReference type="FunFam" id="3.40.50.980:FF:000001">
    <property type="entry name" value="Non-ribosomal peptide synthetase"/>
    <property type="match status" value="1"/>
</dbReference>
<dbReference type="GO" id="GO:0005737">
    <property type="term" value="C:cytoplasm"/>
    <property type="evidence" value="ECO:0007669"/>
    <property type="project" value="TreeGrafter"/>
</dbReference>
<dbReference type="GO" id="GO:0008610">
    <property type="term" value="P:lipid biosynthetic process"/>
    <property type="evidence" value="ECO:0007669"/>
    <property type="project" value="UniProtKB-ARBA"/>
</dbReference>
<dbReference type="InterPro" id="IPR010080">
    <property type="entry name" value="Thioester_reductase-like_dom"/>
</dbReference>
<dbReference type="InterPro" id="IPR000873">
    <property type="entry name" value="AMP-dep_synth/lig_dom"/>
</dbReference>
<dbReference type="PROSITE" id="PS00455">
    <property type="entry name" value="AMP_BINDING"/>
    <property type="match status" value="1"/>
</dbReference>
<sequence length="1461" mass="162335">MKAKNIADIYDLSPLQQGLLFHALYEPESGAYLDQHSICIRGPLQLDCFRQAWQQALERHAILRTSFHWENLKQPVQVVRKDLTLPWHTEDWSEVAPGDRAAKLHAWLQADRARGFDLGQAPLFRIVAIRLAADTTQIIFSRHHILIDGWSRMLLYQEIFATYQALASDRVAPPLESPPFRTYIHWLRQQDPQQAKSYWQQQLQGIVAPTRLSGDLAAGTERNSFQQQHRHLSVAQTNALQTFARKHNLTLNTLVMATWGMLLGKFAGETDVIFGVTSSGRPPQLPQSGRIIGPLINTLPLRVKLPGQQPLLDWLQALQAQQVAMRQYEHCALTEIQSWSDVPAGTPLFESLAIFENYPAERADTEGEQSLEILDSDAIGYSHYPLNLLAIDGECLRLDLNYCSDRYSAAQIEQYLDVFTELLAQLPTAAERPLSCWTGLSPNTRDRILQKWNQTQRSFPEGCIHEQFAAQAARTPEAIAVSDPNGSLTYGELNARANQLACYLQTRGLGPEVAIGLALTRSNDLVVALLAILKAGGAYVPLDPSYPQARLDFILNDAKAALLLTDSPTSQKFTNFSSTTICFDTAAPEIATQSDRNLETPLTAQNLAYIIYTSGSTGQPKGVMIPHGALNNHMAWFQGAFPLTSEDRILQKTPFSFDASVWEFYVPLLVGAQLEMAAPDGHQDMDYLVRTIRDREVTILQLVPSLLRALLEHPEISTCRTLRQVFCGGEALPTDLVKRFFTCLVNAELHNLYGPTETCIDATAWTCGREPIGLSIPIGQPIANLQAYVLDSHLHHVPVGVPGELYLGGRGLARGYLQRPDLTAERFIPNPYSTRPGERLYKTGDLVKYLPTGVLEYLDRSDSQVKLRGFRIELGEIETKLQTHPDLQQAAVAVRATTAGDRLVAYGVLAGENEPTLASLRDWLQTRIPDYMLPGAFVRLERLPFTPSGKVDRRALPTPDVHPSLARTTPYLAPQTDTERQLAKLWAALLSVELDTVGRNDNFFDLGGHSLVLIRLLTQVRDTYKVSIPLRSLFNRATLQAQGELLDAAQQSIDLDLGNRPDLVREAVLAPEISPPATSPVDISERIFLTGATGFLGAFLLADLLAKTNARVYCLVRADSMERGAAKLKANLETYNLWDRDRGTRIIPVLGDLAKPLLGLSQDEFDTLAREIQVIYHNGAWVNFLADYQTLKEANVLGTQEVLRLACSGEIAKPVHLISTVAVFSSGDRRDKVTVYETDPPEQSHLLQSGYSQSKWVAEQLALQARDRGLPVAIYRPGRVTGHSQTGQANAGDFITSMLKGCIQLGNIYEPQNASDPVDLTPVDYVSQGIVEISLQPDAMGQIFHLINPAPMSVAQLSHWLMEKSGYEIQTVNYDLWRQKLVQAATDAEANALYPFLTRFPEQMPSATKAVRLAQQFDCSNASQALEQTTVRCSPVNSKLLEAYFHYFVESGFLPTPVSML</sequence>
<dbReference type="PANTHER" id="PTHR45527:SF1">
    <property type="entry name" value="FATTY ACID SYNTHASE"/>
    <property type="match status" value="1"/>
</dbReference>
<dbReference type="InterPro" id="IPR001242">
    <property type="entry name" value="Condensation_dom"/>
</dbReference>
<proteinExistence type="predicted"/>
<dbReference type="FunFam" id="2.30.38.10:FF:000001">
    <property type="entry name" value="Non-ribosomal peptide synthetase PvdI"/>
    <property type="match status" value="1"/>
</dbReference>
<dbReference type="SUPFAM" id="SSF52777">
    <property type="entry name" value="CoA-dependent acyltransferases"/>
    <property type="match status" value="2"/>
</dbReference>
<dbReference type="Pfam" id="PF00550">
    <property type="entry name" value="PP-binding"/>
    <property type="match status" value="1"/>
</dbReference>
<dbReference type="Pfam" id="PF00501">
    <property type="entry name" value="AMP-binding"/>
    <property type="match status" value="1"/>
</dbReference>
<evidence type="ECO:0000256" key="4">
    <source>
        <dbReference type="ARBA" id="ARBA00022598"/>
    </source>
</evidence>
<feature type="domain" description="Carrier" evidence="5">
    <location>
        <begin position="973"/>
        <end position="1050"/>
    </location>
</feature>
<dbReference type="InterPro" id="IPR036736">
    <property type="entry name" value="ACP-like_sf"/>
</dbReference>
<dbReference type="Gene3D" id="1.10.1200.10">
    <property type="entry name" value="ACP-like"/>
    <property type="match status" value="1"/>
</dbReference>
<gene>
    <name evidence="6" type="ORF">KR51_00012530</name>
</gene>
<dbReference type="PIRSF" id="PIRSF001617">
    <property type="entry name" value="Alpha-AR"/>
    <property type="match status" value="1"/>
</dbReference>
<dbReference type="InParanoid" id="U5DK84"/>
<dbReference type="PATRIC" id="fig|582515.4.peg.1402"/>
<evidence type="ECO:0000256" key="2">
    <source>
        <dbReference type="ARBA" id="ARBA00022450"/>
    </source>
</evidence>
<dbReference type="STRING" id="582515.KR51_00012530"/>
<dbReference type="SUPFAM" id="SSF51735">
    <property type="entry name" value="NAD(P)-binding Rossmann-fold domains"/>
    <property type="match status" value="1"/>
</dbReference>
<dbReference type="PROSITE" id="PS00012">
    <property type="entry name" value="PHOSPHOPANTETHEINE"/>
    <property type="match status" value="1"/>
</dbReference>
<dbReference type="NCBIfam" id="TIGR01746">
    <property type="entry name" value="Thioester-redct"/>
    <property type="match status" value="1"/>
</dbReference>
<protein>
    <submittedName>
        <fullName evidence="6">Amino acid adenylation domain protein/thioester reductase domain protein</fullName>
    </submittedName>
</protein>
<evidence type="ECO:0000259" key="5">
    <source>
        <dbReference type="PROSITE" id="PS50075"/>
    </source>
</evidence>
<evidence type="ECO:0000256" key="3">
    <source>
        <dbReference type="ARBA" id="ARBA00022553"/>
    </source>
</evidence>
<dbReference type="FunFam" id="3.40.50.12780:FF:000012">
    <property type="entry name" value="Non-ribosomal peptide synthetase"/>
    <property type="match status" value="1"/>
</dbReference>
<dbReference type="InterPro" id="IPR009081">
    <property type="entry name" value="PP-bd_ACP"/>
</dbReference>
<keyword evidence="4" id="KW-0436">Ligase</keyword>
<dbReference type="InterPro" id="IPR025110">
    <property type="entry name" value="AMP-bd_C"/>
</dbReference>
<keyword evidence="3" id="KW-0597">Phosphoprotein</keyword>
<dbReference type="Pfam" id="PF00668">
    <property type="entry name" value="Condensation"/>
    <property type="match status" value="1"/>
</dbReference>
<dbReference type="Gene3D" id="3.40.50.720">
    <property type="entry name" value="NAD(P)-binding Rossmann-like Domain"/>
    <property type="match status" value="1"/>
</dbReference>
<dbReference type="Gene3D" id="3.30.559.30">
    <property type="entry name" value="Nonribosomal peptide synthetase, condensation domain"/>
    <property type="match status" value="1"/>
</dbReference>
<dbReference type="GO" id="GO:0044550">
    <property type="term" value="P:secondary metabolite biosynthetic process"/>
    <property type="evidence" value="ECO:0007669"/>
    <property type="project" value="UniProtKB-ARBA"/>
</dbReference>
<dbReference type="Gene3D" id="3.30.300.30">
    <property type="match status" value="1"/>
</dbReference>
<dbReference type="InterPro" id="IPR006162">
    <property type="entry name" value="Ppantetheine_attach_site"/>
</dbReference>
<evidence type="ECO:0000256" key="1">
    <source>
        <dbReference type="ARBA" id="ARBA00001957"/>
    </source>
</evidence>
<dbReference type="InterPro" id="IPR020845">
    <property type="entry name" value="AMP-binding_CS"/>
</dbReference>
<dbReference type="GO" id="GO:0043041">
    <property type="term" value="P:amino acid activation for nonribosomal peptide biosynthetic process"/>
    <property type="evidence" value="ECO:0007669"/>
    <property type="project" value="TreeGrafter"/>
</dbReference>
<evidence type="ECO:0000313" key="6">
    <source>
        <dbReference type="EMBL" id="ERN42081.1"/>
    </source>
</evidence>
<dbReference type="SUPFAM" id="SSF47336">
    <property type="entry name" value="ACP-like"/>
    <property type="match status" value="1"/>
</dbReference>
<dbReference type="RefSeq" id="WP_022605746.1">
    <property type="nucleotide sequence ID" value="NZ_ASSJ01000034.1"/>
</dbReference>
<dbReference type="GO" id="GO:0016874">
    <property type="term" value="F:ligase activity"/>
    <property type="evidence" value="ECO:0007669"/>
    <property type="project" value="UniProtKB-KW"/>
</dbReference>
<dbReference type="InterPro" id="IPR036291">
    <property type="entry name" value="NAD(P)-bd_dom_sf"/>
</dbReference>
<keyword evidence="2" id="KW-0596">Phosphopantetheine</keyword>
<dbReference type="InterPro" id="IPR010071">
    <property type="entry name" value="AA_adenyl_dom"/>
</dbReference>
<dbReference type="SUPFAM" id="SSF56801">
    <property type="entry name" value="Acetyl-CoA synthetase-like"/>
    <property type="match status" value="1"/>
</dbReference>
<dbReference type="InterPro" id="IPR013120">
    <property type="entry name" value="FAR_NAD-bd"/>
</dbReference>
<comment type="cofactor">
    <cofactor evidence="1">
        <name>pantetheine 4'-phosphate</name>
        <dbReference type="ChEBI" id="CHEBI:47942"/>
    </cofactor>
</comment>
<accession>U5DK84</accession>
<dbReference type="Pfam" id="PF13193">
    <property type="entry name" value="AMP-binding_C"/>
    <property type="match status" value="1"/>
</dbReference>
<dbReference type="FunFam" id="3.30.300.30:FF:000010">
    <property type="entry name" value="Enterobactin synthetase component F"/>
    <property type="match status" value="1"/>
</dbReference>
<dbReference type="eggNOG" id="COG1020">
    <property type="taxonomic scope" value="Bacteria"/>
</dbReference>
<dbReference type="Gene3D" id="3.40.50.980">
    <property type="match status" value="2"/>
</dbReference>
<dbReference type="CDD" id="cd05930">
    <property type="entry name" value="A_NRPS"/>
    <property type="match status" value="1"/>
</dbReference>
<dbReference type="PROSITE" id="PS50075">
    <property type="entry name" value="CARRIER"/>
    <property type="match status" value="1"/>
</dbReference>
<dbReference type="Gene3D" id="2.30.38.10">
    <property type="entry name" value="Luciferase, Domain 3"/>
    <property type="match status" value="1"/>
</dbReference>
<dbReference type="InterPro" id="IPR045851">
    <property type="entry name" value="AMP-bd_C_sf"/>
</dbReference>
<name>U5DK84_9CHRO</name>
<dbReference type="FunCoup" id="U5DK84">
    <property type="interactions" value="23"/>
</dbReference>
<dbReference type="Gene3D" id="3.30.559.10">
    <property type="entry name" value="Chloramphenicol acetyltransferase-like domain"/>
    <property type="match status" value="1"/>
</dbReference>
<organism evidence="6 7">
    <name type="scientific">Rubidibacter lacunae KORDI 51-2</name>
    <dbReference type="NCBI Taxonomy" id="582515"/>
    <lineage>
        <taxon>Bacteria</taxon>
        <taxon>Bacillati</taxon>
        <taxon>Cyanobacteriota</taxon>
        <taxon>Cyanophyceae</taxon>
        <taxon>Oscillatoriophycideae</taxon>
        <taxon>Chroococcales</taxon>
        <taxon>Aphanothecaceae</taxon>
        <taxon>Rubidibacter</taxon>
    </lineage>
</organism>
<comment type="caution">
    <text evidence="6">The sequence shown here is derived from an EMBL/GenBank/DDBJ whole genome shotgun (WGS) entry which is preliminary data.</text>
</comment>
<dbReference type="Proteomes" id="UP000016960">
    <property type="component" value="Unassembled WGS sequence"/>
</dbReference>
<dbReference type="OrthoDB" id="473401at2"/>
<keyword evidence="7" id="KW-1185">Reference proteome</keyword>
<dbReference type="EMBL" id="ASSJ01000034">
    <property type="protein sequence ID" value="ERN42081.1"/>
    <property type="molecule type" value="Genomic_DNA"/>
</dbReference>
<dbReference type="PANTHER" id="PTHR45527">
    <property type="entry name" value="NONRIBOSOMAL PEPTIDE SYNTHETASE"/>
    <property type="match status" value="1"/>
</dbReference>
<dbReference type="GO" id="GO:0031177">
    <property type="term" value="F:phosphopantetheine binding"/>
    <property type="evidence" value="ECO:0007669"/>
    <property type="project" value="TreeGrafter"/>
</dbReference>
<dbReference type="InterPro" id="IPR023213">
    <property type="entry name" value="CAT-like_dom_sf"/>
</dbReference>
<dbReference type="Pfam" id="PF07993">
    <property type="entry name" value="NAD_binding_4"/>
    <property type="match status" value="1"/>
</dbReference>
<reference evidence="6 7" key="1">
    <citation type="submission" date="2013-05" db="EMBL/GenBank/DDBJ databases">
        <title>Draft genome sequence of Rubidibacter lacunae KORDI 51-2.</title>
        <authorList>
            <person name="Choi D.H."/>
            <person name="Noh J.H."/>
            <person name="Kwon K.-K."/>
            <person name="Lee J.-H."/>
            <person name="Ryu J.-Y."/>
        </authorList>
    </citation>
    <scope>NUCLEOTIDE SEQUENCE [LARGE SCALE GENOMIC DNA]</scope>
    <source>
        <strain evidence="6 7">KORDI 51-2</strain>
    </source>
</reference>
<evidence type="ECO:0000313" key="7">
    <source>
        <dbReference type="Proteomes" id="UP000016960"/>
    </source>
</evidence>
<dbReference type="CDD" id="cd19543">
    <property type="entry name" value="DCL_NRPS"/>
    <property type="match status" value="1"/>
</dbReference>
<dbReference type="FunFam" id="3.40.50.980:FF:000002">
    <property type="entry name" value="Enterobactin synthetase component F"/>
    <property type="match status" value="1"/>
</dbReference>
<dbReference type="NCBIfam" id="TIGR01733">
    <property type="entry name" value="AA-adenyl-dom"/>
    <property type="match status" value="1"/>
</dbReference>